<dbReference type="Proteomes" id="UP000004095">
    <property type="component" value="Unassembled WGS sequence"/>
</dbReference>
<proteinExistence type="predicted"/>
<comment type="caution">
    <text evidence="1">The sequence shown here is derived from an EMBL/GenBank/DDBJ whole genome shotgun (WGS) entry which is preliminary data.</text>
</comment>
<gene>
    <name evidence="1" type="ORF">M23134_00934</name>
</gene>
<dbReference type="EMBL" id="AAWS01000086">
    <property type="protein sequence ID" value="EAY24042.1"/>
    <property type="molecule type" value="Genomic_DNA"/>
</dbReference>
<dbReference type="AlphaFoldDB" id="A2A000"/>
<reference evidence="1 2" key="1">
    <citation type="submission" date="2007-01" db="EMBL/GenBank/DDBJ databases">
        <authorList>
            <person name="Haygood M."/>
            <person name="Podell S."/>
            <person name="Anderson C."/>
            <person name="Hopkinson B."/>
            <person name="Roe K."/>
            <person name="Barbeau K."/>
            <person name="Gaasterland T."/>
            <person name="Ferriera S."/>
            <person name="Johnson J."/>
            <person name="Kravitz S."/>
            <person name="Beeson K."/>
            <person name="Sutton G."/>
            <person name="Rogers Y.-H."/>
            <person name="Friedman R."/>
            <person name="Frazier M."/>
            <person name="Venter J.C."/>
        </authorList>
    </citation>
    <scope>NUCLEOTIDE SEQUENCE [LARGE SCALE GENOMIC DNA]</scope>
    <source>
        <strain evidence="1 2">ATCC 23134</strain>
    </source>
</reference>
<evidence type="ECO:0000313" key="2">
    <source>
        <dbReference type="Proteomes" id="UP000004095"/>
    </source>
</evidence>
<sequence length="46" mass="5505">MLDLSLSLPKQTVQKKRKWWLTLKNFELMFSFKQIVEDSRSQTFAG</sequence>
<accession>A2A000</accession>
<evidence type="ECO:0000313" key="1">
    <source>
        <dbReference type="EMBL" id="EAY24042.1"/>
    </source>
</evidence>
<protein>
    <submittedName>
        <fullName evidence="1">Uncharacterized protein</fullName>
    </submittedName>
</protein>
<name>A2A000_MICM2</name>
<organism evidence="1 2">
    <name type="scientific">Microscilla marina ATCC 23134</name>
    <dbReference type="NCBI Taxonomy" id="313606"/>
    <lineage>
        <taxon>Bacteria</taxon>
        <taxon>Pseudomonadati</taxon>
        <taxon>Bacteroidota</taxon>
        <taxon>Cytophagia</taxon>
        <taxon>Cytophagales</taxon>
        <taxon>Microscillaceae</taxon>
        <taxon>Microscilla</taxon>
    </lineage>
</organism>
<keyword evidence="2" id="KW-1185">Reference proteome</keyword>